<dbReference type="Pfam" id="PF07501">
    <property type="entry name" value="G5"/>
    <property type="match status" value="1"/>
</dbReference>
<dbReference type="Gene3D" id="1.10.530.10">
    <property type="match status" value="1"/>
</dbReference>
<evidence type="ECO:0000256" key="3">
    <source>
        <dbReference type="ARBA" id="ARBA00022801"/>
    </source>
</evidence>
<feature type="region of interest" description="Disordered" evidence="4">
    <location>
        <begin position="375"/>
        <end position="450"/>
    </location>
</feature>
<name>A0ABW4VDP6_9MICO</name>
<keyword evidence="8" id="KW-1185">Reference proteome</keyword>
<feature type="domain" description="G5" evidence="6">
    <location>
        <begin position="295"/>
        <end position="376"/>
    </location>
</feature>
<organism evidence="7 8">
    <name type="scientific">Promicromonospora aerolata</name>
    <dbReference type="NCBI Taxonomy" id="195749"/>
    <lineage>
        <taxon>Bacteria</taxon>
        <taxon>Bacillati</taxon>
        <taxon>Actinomycetota</taxon>
        <taxon>Actinomycetes</taxon>
        <taxon>Micrococcales</taxon>
        <taxon>Promicromonosporaceae</taxon>
        <taxon>Promicromonospora</taxon>
    </lineage>
</organism>
<protein>
    <submittedName>
        <fullName evidence="7">Transglycosylase family protein</fullName>
    </submittedName>
</protein>
<dbReference type="SUPFAM" id="SSF53955">
    <property type="entry name" value="Lysozyme-like"/>
    <property type="match status" value="1"/>
</dbReference>
<dbReference type="Pfam" id="PF03990">
    <property type="entry name" value="DUF348"/>
    <property type="match status" value="2"/>
</dbReference>
<keyword evidence="2" id="KW-0732">Signal</keyword>
<dbReference type="Proteomes" id="UP001597338">
    <property type="component" value="Unassembled WGS sequence"/>
</dbReference>
<accession>A0ABW4VDP6</accession>
<feature type="region of interest" description="Disordered" evidence="4">
    <location>
        <begin position="1"/>
        <end position="33"/>
    </location>
</feature>
<feature type="transmembrane region" description="Helical" evidence="5">
    <location>
        <begin position="104"/>
        <end position="124"/>
    </location>
</feature>
<gene>
    <name evidence="7" type="ORF">ACFSL2_20755</name>
</gene>
<dbReference type="InterPro" id="IPR010618">
    <property type="entry name" value="RPF"/>
</dbReference>
<evidence type="ECO:0000256" key="4">
    <source>
        <dbReference type="SAM" id="MobiDB-lite"/>
    </source>
</evidence>
<evidence type="ECO:0000259" key="6">
    <source>
        <dbReference type="PROSITE" id="PS51109"/>
    </source>
</evidence>
<dbReference type="EMBL" id="JBHUHF010000001">
    <property type="protein sequence ID" value="MFD2027939.1"/>
    <property type="molecule type" value="Genomic_DNA"/>
</dbReference>
<dbReference type="RefSeq" id="WP_377199656.1">
    <property type="nucleotide sequence ID" value="NZ_JBHUHF010000001.1"/>
</dbReference>
<dbReference type="InterPro" id="IPR023346">
    <property type="entry name" value="Lysozyme-like_dom_sf"/>
</dbReference>
<dbReference type="SMART" id="SM01208">
    <property type="entry name" value="G5"/>
    <property type="match status" value="1"/>
</dbReference>
<comment type="similarity">
    <text evidence="1">Belongs to the transglycosylase family. Rpf subfamily.</text>
</comment>
<feature type="compositionally biased region" description="Pro residues" evidence="4">
    <location>
        <begin position="83"/>
        <end position="95"/>
    </location>
</feature>
<dbReference type="Gene3D" id="2.20.230.10">
    <property type="entry name" value="Resuscitation-promoting factor rpfb"/>
    <property type="match status" value="1"/>
</dbReference>
<keyword evidence="5" id="KW-1133">Transmembrane helix</keyword>
<reference evidence="8" key="1">
    <citation type="journal article" date="2019" name="Int. J. Syst. Evol. Microbiol.">
        <title>The Global Catalogue of Microorganisms (GCM) 10K type strain sequencing project: providing services to taxonomists for standard genome sequencing and annotation.</title>
        <authorList>
            <consortium name="The Broad Institute Genomics Platform"/>
            <consortium name="The Broad Institute Genome Sequencing Center for Infectious Disease"/>
            <person name="Wu L."/>
            <person name="Ma J."/>
        </authorList>
    </citation>
    <scope>NUCLEOTIDE SEQUENCE [LARGE SCALE GENOMIC DNA]</scope>
    <source>
        <strain evidence="8">CCM 7043</strain>
    </source>
</reference>
<evidence type="ECO:0000256" key="2">
    <source>
        <dbReference type="ARBA" id="ARBA00022729"/>
    </source>
</evidence>
<keyword evidence="3" id="KW-0378">Hydrolase</keyword>
<proteinExistence type="inferred from homology"/>
<keyword evidence="5" id="KW-0472">Membrane</keyword>
<dbReference type="InterPro" id="IPR007137">
    <property type="entry name" value="DUF348"/>
</dbReference>
<feature type="compositionally biased region" description="Basic and acidic residues" evidence="4">
    <location>
        <begin position="378"/>
        <end position="441"/>
    </location>
</feature>
<evidence type="ECO:0000256" key="5">
    <source>
        <dbReference type="SAM" id="Phobius"/>
    </source>
</evidence>
<evidence type="ECO:0000313" key="8">
    <source>
        <dbReference type="Proteomes" id="UP001597338"/>
    </source>
</evidence>
<dbReference type="PROSITE" id="PS51109">
    <property type="entry name" value="G5"/>
    <property type="match status" value="1"/>
</dbReference>
<evidence type="ECO:0000256" key="1">
    <source>
        <dbReference type="ARBA" id="ARBA00010830"/>
    </source>
</evidence>
<dbReference type="InterPro" id="IPR011098">
    <property type="entry name" value="G5_dom"/>
</dbReference>
<feature type="region of interest" description="Disordered" evidence="4">
    <location>
        <begin position="69"/>
        <end position="99"/>
    </location>
</feature>
<dbReference type="CDD" id="cd13925">
    <property type="entry name" value="RPF"/>
    <property type="match status" value="1"/>
</dbReference>
<sequence length="526" mass="54913">MTFPHPAQGSPSDSLINPEVDGDVGITELFGPPPPADEVFPAAMFAAAGTQAGALSDVMASLPPGHPSGPMPVVVADGDGALPVPPPPPPPPPEPEPPRRRRRVALLVSFAVVAVAGTGGAVAYGSAHKTVTLDVDGEVTTVETFQGDVADLLTDEGVEVTGRDAVTPGADGALREGGTVVVRYGHKVTLRADGDRQTVWVTALDADEALAKLSEGADDVVLIPARAERTVTLPMRLDADGPVNLVAGGETRQVADGDVALDELLAANEVSVDGDDRVVVEHADGQGAAAVTVVVKEVQSSIEETSSKLPFDTVTATDPDRYEDLGPYLASEGAVGKRVTSWDVTTIDGKVVEKEKLNSWVERAPVDKVIMYGTKARPAPEPEPEPKPKSDSKSDSKQDPKSGSKSEPEPDAKPESKPDSKAESEQQDEKPVDKPEREPEAKTMSAPVGDVWSRLAQCESGGDPATNTGNGYYGLYQFSQSTWTAMGGSGLPSEASAAEQTMRAQALQQQSGWGQWPACSASLGLR</sequence>
<dbReference type="Pfam" id="PF06737">
    <property type="entry name" value="Transglycosylas"/>
    <property type="match status" value="1"/>
</dbReference>
<keyword evidence="5" id="KW-0812">Transmembrane</keyword>
<comment type="caution">
    <text evidence="7">The sequence shown here is derived from an EMBL/GenBank/DDBJ whole genome shotgun (WGS) entry which is preliminary data.</text>
</comment>
<evidence type="ECO:0000313" key="7">
    <source>
        <dbReference type="EMBL" id="MFD2027939.1"/>
    </source>
</evidence>